<evidence type="ECO:0000313" key="2">
    <source>
        <dbReference type="Proteomes" id="UP000030643"/>
    </source>
</evidence>
<gene>
    <name evidence="1" type="ORF">WOSG25_080450</name>
</gene>
<dbReference type="AlphaFoldDB" id="A0A069CVG4"/>
<proteinExistence type="predicted"/>
<evidence type="ECO:0000313" key="1">
    <source>
        <dbReference type="EMBL" id="GAK31213.1"/>
    </source>
</evidence>
<dbReference type="STRING" id="1329250.WOSG25_080450"/>
<dbReference type="Proteomes" id="UP000030643">
    <property type="component" value="Unassembled WGS sequence"/>
</dbReference>
<protein>
    <submittedName>
        <fullName evidence="1">Cobaltochelatase subunit CobN</fullName>
    </submittedName>
</protein>
<organism evidence="1 2">
    <name type="scientific">Weissella oryzae (strain DSM 25784 / JCM 18191 / LMG 30913 / SG25)</name>
    <dbReference type="NCBI Taxonomy" id="1329250"/>
    <lineage>
        <taxon>Bacteria</taxon>
        <taxon>Bacillati</taxon>
        <taxon>Bacillota</taxon>
        <taxon>Bacilli</taxon>
        <taxon>Lactobacillales</taxon>
        <taxon>Lactobacillaceae</taxon>
        <taxon>Weissella</taxon>
    </lineage>
</organism>
<accession>A0A069CVG4</accession>
<dbReference type="EMBL" id="DF820491">
    <property type="protein sequence ID" value="GAK31213.1"/>
    <property type="molecule type" value="Genomic_DNA"/>
</dbReference>
<keyword evidence="2" id="KW-1185">Reference proteome</keyword>
<reference evidence="2" key="1">
    <citation type="journal article" date="2014" name="Genome Announc.">
        <title>Draft genome sequence of Weissella oryzae SG25T, isolated from fermented rice grains.</title>
        <authorList>
            <person name="Tanizawa Y."/>
            <person name="Fujisawa T."/>
            <person name="Mochizuki T."/>
            <person name="Kaminuma E."/>
            <person name="Suzuki Y."/>
            <person name="Nakamura Y."/>
            <person name="Tohno M."/>
        </authorList>
    </citation>
    <scope>NUCLEOTIDE SEQUENCE [LARGE SCALE GENOMIC DNA]</scope>
    <source>
        <strain evidence="2">DSM 25784 / JCM 18191 / LMG 30913 / SG25</strain>
    </source>
</reference>
<dbReference type="RefSeq" id="WP_027699222.1">
    <property type="nucleotide sequence ID" value="NZ_DF820491.1"/>
</dbReference>
<name>A0A069CVG4_WEIOS</name>
<sequence length="94" mass="11119">MDQWYSVSYFDSVFDHASSHEYRTEYFAEAVRYAQKLTAKTITLRIHMVDAEQLYTSSILEIWHDGDNHLATVENTPSQELKTFKSHIRDYLLN</sequence>
<dbReference type="OrthoDB" id="9857355at2"/>